<protein>
    <submittedName>
        <fullName evidence="2">Transposase DDE domain-containing protein</fullName>
    </submittedName>
</protein>
<sequence>MLLAELNAVGEIDRSWACVDASHIRAKRGAATGSSPVNRGTTGSKHHLICDGGGVPLAITLTGGNRNDMTQLLPVVEVVVADRDYDDELYRDQLRQRGITP</sequence>
<dbReference type="GO" id="GO:0004803">
    <property type="term" value="F:transposase activity"/>
    <property type="evidence" value="ECO:0007669"/>
    <property type="project" value="InterPro"/>
</dbReference>
<dbReference type="EMBL" id="FPAT01000007">
    <property type="protein sequence ID" value="SFT75446.1"/>
    <property type="molecule type" value="Genomic_DNA"/>
</dbReference>
<gene>
    <name evidence="2" type="ORF">SAMN04487904_107160</name>
</gene>
<dbReference type="Pfam" id="PF01609">
    <property type="entry name" value="DDE_Tnp_1"/>
    <property type="match status" value="1"/>
</dbReference>
<dbReference type="AlphaFoldDB" id="A0A1I7AKK9"/>
<reference evidence="3" key="1">
    <citation type="submission" date="2016-10" db="EMBL/GenBank/DDBJ databases">
        <authorList>
            <person name="Varghese N."/>
            <person name="Submissions S."/>
        </authorList>
    </citation>
    <scope>NUCLEOTIDE SEQUENCE [LARGE SCALE GENOMIC DNA]</scope>
    <source>
        <strain evidence="3">DSM 45501</strain>
    </source>
</reference>
<evidence type="ECO:0000259" key="1">
    <source>
        <dbReference type="Pfam" id="PF01609"/>
    </source>
</evidence>
<feature type="domain" description="Transposase IS4-like" evidence="1">
    <location>
        <begin position="17"/>
        <end position="100"/>
    </location>
</feature>
<dbReference type="InterPro" id="IPR002559">
    <property type="entry name" value="Transposase_11"/>
</dbReference>
<organism evidence="2 3">
    <name type="scientific">Actinopolyspora righensis</name>
    <dbReference type="NCBI Taxonomy" id="995060"/>
    <lineage>
        <taxon>Bacteria</taxon>
        <taxon>Bacillati</taxon>
        <taxon>Actinomycetota</taxon>
        <taxon>Actinomycetes</taxon>
        <taxon>Actinopolysporales</taxon>
        <taxon>Actinopolysporaceae</taxon>
        <taxon>Actinopolyspora</taxon>
        <taxon>Actinopolyspora alba group</taxon>
    </lineage>
</organism>
<name>A0A1I7AKK9_9ACTN</name>
<dbReference type="STRING" id="995060.SAMN04487904_107160"/>
<evidence type="ECO:0000313" key="2">
    <source>
        <dbReference type="EMBL" id="SFT75446.1"/>
    </source>
</evidence>
<dbReference type="GO" id="GO:0003677">
    <property type="term" value="F:DNA binding"/>
    <property type="evidence" value="ECO:0007669"/>
    <property type="project" value="InterPro"/>
</dbReference>
<dbReference type="GO" id="GO:0006313">
    <property type="term" value="P:DNA transposition"/>
    <property type="evidence" value="ECO:0007669"/>
    <property type="project" value="InterPro"/>
</dbReference>
<accession>A0A1I7AKK9</accession>
<evidence type="ECO:0000313" key="3">
    <source>
        <dbReference type="Proteomes" id="UP000199165"/>
    </source>
</evidence>
<proteinExistence type="predicted"/>
<dbReference type="Proteomes" id="UP000199165">
    <property type="component" value="Unassembled WGS sequence"/>
</dbReference>
<keyword evidence="3" id="KW-1185">Reference proteome</keyword>